<dbReference type="Proteomes" id="UP001589758">
    <property type="component" value="Unassembled WGS sequence"/>
</dbReference>
<dbReference type="RefSeq" id="WP_385877678.1">
    <property type="nucleotide sequence ID" value="NZ_JBHLXE010000105.1"/>
</dbReference>
<sequence length="211" mass="23748">MNRKIIKEACVGSYEEAMDAYKKGASRIELCADLNVGGVTPSFGTIKQSIKNIPLPIFVLIRPRAGDFFYTDDEFEVMRNDIKISREIGATGVVFGALTNNKLLDMRIQLLIDEADGLEKTFHKAFDEVEDKQQLLEQLIALKFHRILSSGSKSSFFDGLENLKILLKRAEQRIKLVACGGITEHNLEYAINNLETNEFHGKLIVGKLNNR</sequence>
<dbReference type="Pfam" id="PF03932">
    <property type="entry name" value="CutC"/>
    <property type="match status" value="1"/>
</dbReference>
<protein>
    <recommendedName>
        <fullName evidence="2">PF03932 family protein CutC</fullName>
    </recommendedName>
</protein>
<name>A0ABV6CC45_9GAMM</name>
<proteinExistence type="inferred from homology"/>
<dbReference type="SUPFAM" id="SSF110395">
    <property type="entry name" value="CutC-like"/>
    <property type="match status" value="1"/>
</dbReference>
<comment type="caution">
    <text evidence="3">The sequence shown here is derived from an EMBL/GenBank/DDBJ whole genome shotgun (WGS) entry which is preliminary data.</text>
</comment>
<dbReference type="InterPro" id="IPR005627">
    <property type="entry name" value="CutC-like"/>
</dbReference>
<keyword evidence="4" id="KW-1185">Reference proteome</keyword>
<dbReference type="PANTHER" id="PTHR12598:SF0">
    <property type="entry name" value="COPPER HOMEOSTASIS PROTEIN CUTC HOMOLOG"/>
    <property type="match status" value="1"/>
</dbReference>
<comment type="caution">
    <text evidence="2">Once thought to be involved in copper homeostasis, experiments in E.coli have shown this is not the case.</text>
</comment>
<comment type="similarity">
    <text evidence="1 2">Belongs to the CutC family.</text>
</comment>
<dbReference type="HAMAP" id="MF_00795">
    <property type="entry name" value="CutC"/>
    <property type="match status" value="1"/>
</dbReference>
<gene>
    <name evidence="2" type="primary">cutC</name>
    <name evidence="3" type="ORF">ACFFIT_10775</name>
</gene>
<evidence type="ECO:0000313" key="3">
    <source>
        <dbReference type="EMBL" id="MFC0180557.1"/>
    </source>
</evidence>
<reference evidence="3 4" key="1">
    <citation type="submission" date="2024-09" db="EMBL/GenBank/DDBJ databases">
        <authorList>
            <person name="Sun Q."/>
            <person name="Mori K."/>
        </authorList>
    </citation>
    <scope>NUCLEOTIDE SEQUENCE [LARGE SCALE GENOMIC DNA]</scope>
    <source>
        <strain evidence="3 4">CCM 8545</strain>
    </source>
</reference>
<comment type="subcellular location">
    <subcellularLocation>
        <location evidence="2">Cytoplasm</location>
    </subcellularLocation>
</comment>
<dbReference type="EMBL" id="JBHLXE010000105">
    <property type="protein sequence ID" value="MFC0180557.1"/>
    <property type="molecule type" value="Genomic_DNA"/>
</dbReference>
<dbReference type="PANTHER" id="PTHR12598">
    <property type="entry name" value="COPPER HOMEOSTASIS PROTEIN CUTC"/>
    <property type="match status" value="1"/>
</dbReference>
<evidence type="ECO:0000313" key="4">
    <source>
        <dbReference type="Proteomes" id="UP001589758"/>
    </source>
</evidence>
<evidence type="ECO:0000256" key="2">
    <source>
        <dbReference type="HAMAP-Rule" id="MF_00795"/>
    </source>
</evidence>
<dbReference type="InterPro" id="IPR036822">
    <property type="entry name" value="CutC-like_dom_sf"/>
</dbReference>
<evidence type="ECO:0000256" key="1">
    <source>
        <dbReference type="ARBA" id="ARBA00007768"/>
    </source>
</evidence>
<accession>A0ABV6CC45</accession>
<organism evidence="3 4">
    <name type="scientific">Thorsellia kenyensis</name>
    <dbReference type="NCBI Taxonomy" id="1549888"/>
    <lineage>
        <taxon>Bacteria</taxon>
        <taxon>Pseudomonadati</taxon>
        <taxon>Pseudomonadota</taxon>
        <taxon>Gammaproteobacteria</taxon>
        <taxon>Enterobacterales</taxon>
        <taxon>Thorselliaceae</taxon>
        <taxon>Thorsellia</taxon>
    </lineage>
</organism>
<dbReference type="Gene3D" id="3.20.20.380">
    <property type="entry name" value="Copper homeostasis (CutC) domain"/>
    <property type="match status" value="1"/>
</dbReference>
<keyword evidence="2" id="KW-0963">Cytoplasm</keyword>